<evidence type="ECO:0000313" key="1">
    <source>
        <dbReference type="EMBL" id="KAI9916972.1"/>
    </source>
</evidence>
<proteinExistence type="predicted"/>
<sequence>MKLQCAIMVAAAAVLLPSTTLAYRSTEPSRSLVTHDDEKNSTRLLRSGAEVTEDEERMKRFLDLFKKEEEAEAVQHARPNWKIRPKNWKMMR</sequence>
<accession>A0ACC0WDY7</accession>
<organism evidence="1 2">
    <name type="scientific">Peronosclerospora sorghi</name>
    <dbReference type="NCBI Taxonomy" id="230839"/>
    <lineage>
        <taxon>Eukaryota</taxon>
        <taxon>Sar</taxon>
        <taxon>Stramenopiles</taxon>
        <taxon>Oomycota</taxon>
        <taxon>Peronosporomycetes</taxon>
        <taxon>Peronosporales</taxon>
        <taxon>Peronosporaceae</taxon>
        <taxon>Peronosclerospora</taxon>
    </lineage>
</organism>
<evidence type="ECO:0000313" key="2">
    <source>
        <dbReference type="Proteomes" id="UP001163321"/>
    </source>
</evidence>
<dbReference type="EMBL" id="CM047581">
    <property type="protein sequence ID" value="KAI9916972.1"/>
    <property type="molecule type" value="Genomic_DNA"/>
</dbReference>
<name>A0ACC0WDY7_9STRA</name>
<protein>
    <submittedName>
        <fullName evidence="1">Uncharacterized protein</fullName>
    </submittedName>
</protein>
<reference evidence="1 2" key="1">
    <citation type="journal article" date="2022" name="bioRxiv">
        <title>The genome of the oomycete Peronosclerospora sorghi, a cosmopolitan pathogen of maize and sorghum, is inflated with dispersed pseudogenes.</title>
        <authorList>
            <person name="Fletcher K."/>
            <person name="Martin F."/>
            <person name="Isakeit T."/>
            <person name="Cavanaugh K."/>
            <person name="Magill C."/>
            <person name="Michelmore R."/>
        </authorList>
    </citation>
    <scope>NUCLEOTIDE SEQUENCE [LARGE SCALE GENOMIC DNA]</scope>
    <source>
        <strain evidence="1">P6</strain>
    </source>
</reference>
<dbReference type="Proteomes" id="UP001163321">
    <property type="component" value="Chromosome 2"/>
</dbReference>
<comment type="caution">
    <text evidence="1">The sequence shown here is derived from an EMBL/GenBank/DDBJ whole genome shotgun (WGS) entry which is preliminary data.</text>
</comment>
<gene>
    <name evidence="1" type="ORF">PsorP6_017173</name>
</gene>
<keyword evidence="2" id="KW-1185">Reference proteome</keyword>